<dbReference type="EMBL" id="WUBI01000002">
    <property type="protein sequence ID" value="MWV45486.1"/>
    <property type="molecule type" value="Genomic_DNA"/>
</dbReference>
<keyword evidence="7 8" id="KW-0030">Aminoacyl-tRNA synthetase</keyword>
<dbReference type="Pfam" id="PF01336">
    <property type="entry name" value="tRNA_anti-codon"/>
    <property type="match status" value="1"/>
</dbReference>
<dbReference type="Pfam" id="PF02938">
    <property type="entry name" value="GAD"/>
    <property type="match status" value="1"/>
</dbReference>
<feature type="binding site" evidence="8">
    <location>
        <begin position="221"/>
        <end position="223"/>
    </location>
    <ligand>
        <name>ATP</name>
        <dbReference type="ChEBI" id="CHEBI:30616"/>
    </ligand>
</feature>
<comment type="subunit">
    <text evidence="8">Homodimer.</text>
</comment>
<feature type="binding site" evidence="8">
    <location>
        <position position="489"/>
    </location>
    <ligand>
        <name>L-aspartate</name>
        <dbReference type="ChEBI" id="CHEBI:29991"/>
    </ligand>
</feature>
<protein>
    <recommendedName>
        <fullName evidence="8">Aspartate--tRNA ligase</fullName>
        <ecNumber evidence="8">6.1.1.12</ecNumber>
    </recommendedName>
    <alternativeName>
        <fullName evidence="8">Aspartyl-tRNA synthetase</fullName>
        <shortName evidence="8">AspRS</shortName>
    </alternativeName>
</protein>
<dbReference type="SUPFAM" id="SSF50249">
    <property type="entry name" value="Nucleic acid-binding proteins"/>
    <property type="match status" value="1"/>
</dbReference>
<keyword evidence="4 8" id="KW-0547">Nucleotide-binding</keyword>
<dbReference type="InterPro" id="IPR047089">
    <property type="entry name" value="Asp-tRNA-ligase_1_N"/>
</dbReference>
<dbReference type="GO" id="GO:0004815">
    <property type="term" value="F:aspartate-tRNA ligase activity"/>
    <property type="evidence" value="ECO:0007669"/>
    <property type="project" value="UniProtKB-UniRule"/>
</dbReference>
<dbReference type="NCBIfam" id="NF001750">
    <property type="entry name" value="PRK00476.1"/>
    <property type="match status" value="1"/>
</dbReference>
<evidence type="ECO:0000256" key="1">
    <source>
        <dbReference type="ARBA" id="ARBA00006303"/>
    </source>
</evidence>
<feature type="binding site" evidence="8">
    <location>
        <begin position="534"/>
        <end position="537"/>
    </location>
    <ligand>
        <name>ATP</name>
        <dbReference type="ChEBI" id="CHEBI:30616"/>
    </ligand>
</feature>
<comment type="subcellular location">
    <subcellularLocation>
        <location evidence="8">Cytoplasm</location>
    </subcellularLocation>
</comment>
<dbReference type="Gene3D" id="3.30.1360.30">
    <property type="entry name" value="GAD-like domain"/>
    <property type="match status" value="1"/>
</dbReference>
<dbReference type="Pfam" id="PF00152">
    <property type="entry name" value="tRNA-synt_2"/>
    <property type="match status" value="1"/>
</dbReference>
<evidence type="ECO:0000313" key="10">
    <source>
        <dbReference type="EMBL" id="MWV45486.1"/>
    </source>
</evidence>
<dbReference type="InterPro" id="IPR029351">
    <property type="entry name" value="GAD_dom"/>
</dbReference>
<evidence type="ECO:0000256" key="7">
    <source>
        <dbReference type="ARBA" id="ARBA00023146"/>
    </source>
</evidence>
<dbReference type="InterPro" id="IPR047090">
    <property type="entry name" value="AspRS_core"/>
</dbReference>
<dbReference type="GO" id="GO:0140096">
    <property type="term" value="F:catalytic activity, acting on a protein"/>
    <property type="evidence" value="ECO:0007669"/>
    <property type="project" value="UniProtKB-ARBA"/>
</dbReference>
<dbReference type="Gene3D" id="3.30.930.10">
    <property type="entry name" value="Bira Bifunctional Protein, Domain 2"/>
    <property type="match status" value="1"/>
</dbReference>
<feature type="binding site" evidence="8">
    <location>
        <position position="482"/>
    </location>
    <ligand>
        <name>ATP</name>
        <dbReference type="ChEBI" id="CHEBI:30616"/>
    </ligand>
</feature>
<evidence type="ECO:0000256" key="2">
    <source>
        <dbReference type="ARBA" id="ARBA00022490"/>
    </source>
</evidence>
<keyword evidence="2 8" id="KW-0963">Cytoplasm</keyword>
<dbReference type="InterPro" id="IPR004524">
    <property type="entry name" value="Asp-tRNA-ligase_1"/>
</dbReference>
<feature type="domain" description="Aminoacyl-transfer RNA synthetases class-II family profile" evidence="9">
    <location>
        <begin position="144"/>
        <end position="555"/>
    </location>
</feature>
<dbReference type="InterPro" id="IPR045864">
    <property type="entry name" value="aa-tRNA-synth_II/BPL/LPL"/>
</dbReference>
<comment type="function">
    <text evidence="8">Catalyzes the attachment of L-aspartate to tRNA(Asp) in a two-step reaction: L-aspartate is first activated by ATP to form Asp-AMP and then transferred to the acceptor end of tRNA(Asp).</text>
</comment>
<reference evidence="10 11" key="1">
    <citation type="submission" date="2019-12" db="EMBL/GenBank/DDBJ databases">
        <title>Paenibacillus sp. nov., an endophytic bacterium isolated from the stem of Dendrobium.</title>
        <authorList>
            <person name="Zhao R."/>
        </authorList>
    </citation>
    <scope>NUCLEOTIDE SEQUENCE [LARGE SCALE GENOMIC DNA]</scope>
    <source>
        <strain evidence="10 11">HJL G12</strain>
    </source>
</reference>
<comment type="caution">
    <text evidence="8">Lacks conserved residue(s) required for the propagation of feature annotation.</text>
</comment>
<gene>
    <name evidence="8 10" type="primary">aspS</name>
    <name evidence="10" type="ORF">GRF59_17825</name>
</gene>
<evidence type="ECO:0000256" key="8">
    <source>
        <dbReference type="HAMAP-Rule" id="MF_00044"/>
    </source>
</evidence>
<comment type="caution">
    <text evidence="10">The sequence shown here is derived from an EMBL/GenBank/DDBJ whole genome shotgun (WGS) entry which is preliminary data.</text>
</comment>
<dbReference type="GO" id="GO:0006422">
    <property type="term" value="P:aspartyl-tRNA aminoacylation"/>
    <property type="evidence" value="ECO:0007669"/>
    <property type="project" value="UniProtKB-UniRule"/>
</dbReference>
<dbReference type="EC" id="6.1.1.12" evidence="8"/>
<dbReference type="GO" id="GO:0003676">
    <property type="term" value="F:nucleic acid binding"/>
    <property type="evidence" value="ECO:0007669"/>
    <property type="project" value="InterPro"/>
</dbReference>
<evidence type="ECO:0000313" key="11">
    <source>
        <dbReference type="Proteomes" id="UP000460318"/>
    </source>
</evidence>
<dbReference type="PROSITE" id="PS50862">
    <property type="entry name" value="AA_TRNA_LIGASE_II"/>
    <property type="match status" value="1"/>
</dbReference>
<dbReference type="GO" id="GO:0005524">
    <property type="term" value="F:ATP binding"/>
    <property type="evidence" value="ECO:0007669"/>
    <property type="project" value="UniProtKB-UniRule"/>
</dbReference>
<dbReference type="InterPro" id="IPR004365">
    <property type="entry name" value="NA-bd_OB_tRNA"/>
</dbReference>
<keyword evidence="5 8" id="KW-0067">ATP-binding</keyword>
<keyword evidence="3 8" id="KW-0436">Ligase</keyword>
<dbReference type="GO" id="GO:0005737">
    <property type="term" value="C:cytoplasm"/>
    <property type="evidence" value="ECO:0007669"/>
    <property type="project" value="UniProtKB-SubCell"/>
</dbReference>
<evidence type="ECO:0000259" key="9">
    <source>
        <dbReference type="PROSITE" id="PS50862"/>
    </source>
</evidence>
<name>A0A7X3LH53_9BACL</name>
<dbReference type="SUPFAM" id="SSF55681">
    <property type="entry name" value="Class II aaRS and biotin synthetases"/>
    <property type="match status" value="1"/>
</dbReference>
<dbReference type="SUPFAM" id="SSF55261">
    <property type="entry name" value="GAD domain-like"/>
    <property type="match status" value="1"/>
</dbReference>
<feature type="binding site" evidence="8">
    <location>
        <position position="175"/>
    </location>
    <ligand>
        <name>L-aspartate</name>
        <dbReference type="ChEBI" id="CHEBI:29991"/>
    </ligand>
</feature>
<dbReference type="PANTHER" id="PTHR22594:SF5">
    <property type="entry name" value="ASPARTATE--TRNA LIGASE, MITOCHONDRIAL"/>
    <property type="match status" value="1"/>
</dbReference>
<dbReference type="CDD" id="cd04317">
    <property type="entry name" value="EcAspRS_like_N"/>
    <property type="match status" value="1"/>
</dbReference>
<dbReference type="InterPro" id="IPR006195">
    <property type="entry name" value="aa-tRNA-synth_II"/>
</dbReference>
<dbReference type="InterPro" id="IPR004115">
    <property type="entry name" value="GAD-like_sf"/>
</dbReference>
<dbReference type="PRINTS" id="PR01042">
    <property type="entry name" value="TRNASYNTHASP"/>
</dbReference>
<evidence type="ECO:0000256" key="5">
    <source>
        <dbReference type="ARBA" id="ARBA00022840"/>
    </source>
</evidence>
<organism evidence="10 11">
    <name type="scientific">Paenibacillus dendrobii</name>
    <dbReference type="NCBI Taxonomy" id="2691084"/>
    <lineage>
        <taxon>Bacteria</taxon>
        <taxon>Bacillati</taxon>
        <taxon>Bacillota</taxon>
        <taxon>Bacilli</taxon>
        <taxon>Bacillales</taxon>
        <taxon>Paenibacillaceae</taxon>
        <taxon>Paenibacillus</taxon>
    </lineage>
</organism>
<keyword evidence="6 8" id="KW-0648">Protein biosynthesis</keyword>
<proteinExistence type="inferred from homology"/>
<dbReference type="HAMAP" id="MF_00044">
    <property type="entry name" value="Asp_tRNA_synth_type1"/>
    <property type="match status" value="1"/>
</dbReference>
<dbReference type="AlphaFoldDB" id="A0A7X3LH53"/>
<feature type="binding site" evidence="8">
    <location>
        <position position="448"/>
    </location>
    <ligand>
        <name>L-aspartate</name>
        <dbReference type="ChEBI" id="CHEBI:29991"/>
    </ligand>
</feature>
<dbReference type="InterPro" id="IPR002312">
    <property type="entry name" value="Asp/Asn-tRNA-synth_IIb"/>
</dbReference>
<comment type="similarity">
    <text evidence="1 8">Belongs to the class-II aminoacyl-tRNA synthetase family. Type 1 subfamily.</text>
</comment>
<evidence type="ECO:0000256" key="4">
    <source>
        <dbReference type="ARBA" id="ARBA00022741"/>
    </source>
</evidence>
<feature type="binding site" evidence="8">
    <location>
        <position position="221"/>
    </location>
    <ligand>
        <name>L-aspartate</name>
        <dbReference type="ChEBI" id="CHEBI:29991"/>
    </ligand>
</feature>
<dbReference type="Gene3D" id="2.40.50.140">
    <property type="entry name" value="Nucleic acid-binding proteins"/>
    <property type="match status" value="1"/>
</dbReference>
<evidence type="ECO:0000256" key="3">
    <source>
        <dbReference type="ARBA" id="ARBA00022598"/>
    </source>
</evidence>
<dbReference type="GO" id="GO:0016740">
    <property type="term" value="F:transferase activity"/>
    <property type="evidence" value="ECO:0007669"/>
    <property type="project" value="UniProtKB-ARBA"/>
</dbReference>
<dbReference type="NCBIfam" id="TIGR00459">
    <property type="entry name" value="aspS_bact"/>
    <property type="match status" value="1"/>
</dbReference>
<dbReference type="InterPro" id="IPR012340">
    <property type="entry name" value="NA-bd_OB-fold"/>
</dbReference>
<sequence>MHRTHQCGSLTTGHIGETVTLNGWVQTRRDLGGVLFIDLRDRSGIVQVVFNPAYSGEALAIADKVRSEYVLSVSGKVVQRDAETINPNLPTGQIEVQITEIEVLNAAKTPPFFIEDGVEVDESLRLKYRYLDLRRPEMQKTLLLRSKASKVFRDFLDGEGFIEVETPILTKSSPEGARDYLVPSRVHDGEFFALPQSPQQYKQLLMVGGLERYFQIARCFRDEDLRADRQPEFTQVDIETSFLSQDELLGMMEKLVARLFKETVNVDIPLPFQRLTYADAMDKYGSDKPDLRFGLELIQVSDLVASSGVKVFASVVEKGGEVKVLNAKGCGTWSRKEIDDLGPFAARYGAKGLAWIQVKEGEFKGPIVKFFTPEEIEALRERTGAEEGDLLLFSADNKKVVADVLGALRLKIGKQLGLINENEFKFAWVVDFPLLEWDEDEKRYVALHHPFTRPRDEDQHLFDTDPSQILAQAYDIVLNGYEVGGGSMRIYKRDMQEKMFAALGLSPEEAKDKFGHLLDAFEYGTPPHGGIAFGLDRLVMLLAGRTNLRETIAFPKTASATDLLMDAPSPVDASQLDQLHIKLAKKPEDKKVNA</sequence>
<evidence type="ECO:0000256" key="6">
    <source>
        <dbReference type="ARBA" id="ARBA00022917"/>
    </source>
</evidence>
<dbReference type="InterPro" id="IPR004364">
    <property type="entry name" value="Aa-tRNA-synt_II"/>
</dbReference>
<dbReference type="CDD" id="cd00777">
    <property type="entry name" value="AspRS_core"/>
    <property type="match status" value="1"/>
</dbReference>
<accession>A0A7X3LH53</accession>
<feature type="region of interest" description="Aspartate" evidence="8">
    <location>
        <begin position="199"/>
        <end position="202"/>
    </location>
</feature>
<dbReference type="RefSeq" id="WP_160499033.1">
    <property type="nucleotide sequence ID" value="NZ_WUBI01000002.1"/>
</dbReference>
<dbReference type="PANTHER" id="PTHR22594">
    <property type="entry name" value="ASPARTYL/LYSYL-TRNA SYNTHETASE"/>
    <property type="match status" value="1"/>
</dbReference>
<dbReference type="Proteomes" id="UP000460318">
    <property type="component" value="Unassembled WGS sequence"/>
</dbReference>
<feature type="binding site" evidence="8">
    <location>
        <position position="230"/>
    </location>
    <ligand>
        <name>ATP</name>
        <dbReference type="ChEBI" id="CHEBI:30616"/>
    </ligand>
</feature>
<keyword evidence="11" id="KW-1185">Reference proteome</keyword>
<comment type="catalytic activity">
    <reaction evidence="8">
        <text>tRNA(Asp) + L-aspartate + ATP = L-aspartyl-tRNA(Asp) + AMP + diphosphate</text>
        <dbReference type="Rhea" id="RHEA:19649"/>
        <dbReference type="Rhea" id="RHEA-COMP:9660"/>
        <dbReference type="Rhea" id="RHEA-COMP:9678"/>
        <dbReference type="ChEBI" id="CHEBI:29991"/>
        <dbReference type="ChEBI" id="CHEBI:30616"/>
        <dbReference type="ChEBI" id="CHEBI:33019"/>
        <dbReference type="ChEBI" id="CHEBI:78442"/>
        <dbReference type="ChEBI" id="CHEBI:78516"/>
        <dbReference type="ChEBI" id="CHEBI:456215"/>
        <dbReference type="EC" id="6.1.1.12"/>
    </reaction>
</comment>